<dbReference type="AlphaFoldDB" id="A0A0K6FQW6"/>
<dbReference type="Pfam" id="PF00646">
    <property type="entry name" value="F-box"/>
    <property type="match status" value="1"/>
</dbReference>
<dbReference type="CDD" id="cd09917">
    <property type="entry name" value="F-box_SF"/>
    <property type="match status" value="1"/>
</dbReference>
<evidence type="ECO:0000259" key="2">
    <source>
        <dbReference type="SMART" id="SM00256"/>
    </source>
</evidence>
<name>A0A0K6FQW6_9AGAM</name>
<dbReference type="EMBL" id="CYGV01000402">
    <property type="protein sequence ID" value="CUA68354.1"/>
    <property type="molecule type" value="Genomic_DNA"/>
</dbReference>
<keyword evidence="4" id="KW-1185">Reference proteome</keyword>
<dbReference type="SUPFAM" id="SSF81383">
    <property type="entry name" value="F-box domain"/>
    <property type="match status" value="1"/>
</dbReference>
<dbReference type="SMART" id="SM00256">
    <property type="entry name" value="FBOX"/>
    <property type="match status" value="1"/>
</dbReference>
<gene>
    <name evidence="3" type="ORF">RSOLAG22IIIB_07872</name>
</gene>
<feature type="compositionally biased region" description="Acidic residues" evidence="1">
    <location>
        <begin position="503"/>
        <end position="513"/>
    </location>
</feature>
<feature type="region of interest" description="Disordered" evidence="1">
    <location>
        <begin position="503"/>
        <end position="527"/>
    </location>
</feature>
<dbReference type="InterPro" id="IPR001810">
    <property type="entry name" value="F-box_dom"/>
</dbReference>
<sequence>MGTRGYFAYRYKGKRFLGLAAFPSTYGQHFADTIPRDPSAFKDWVVDTINKLENAKTSNEEVVQPLLSEDNSPERDHLLGYELCEDVDWTFVGAEIEYTYVIDLDNRVFTVNGMTHLKLDNMPPSEPGLKAYFEDETMVEIPAQHLTTTVNLWPALKFDTAERQRKYGALHPIVTPAQEWDIRSWDELSFPQRVTIDLTHCLLDETAGEMAFAYVPRVRKNIGIFCWNILCTATTSVPIGCDLFTRQFDQILSTPSPRGRSRFRPTNMVHRTSEGPFKQLERNIEGDYCWVRGCLITFCLRLGDPAYVAHEVEQMVQKMHRDGHTECVGIILSSQQEVVAVAIDGGLWADCQVRHTPVLNISPCPDRPGEASEGLLLLVHLLSPISTVPQLPWRTPQPPSSIVRSPPKIPLELFQHIIRYTNTRDYVSLCRVSRSIRSLCLANPRFGDYMLLYKIPGYQTMYAAQNAHHDTPTVLGLYWDCSLIRRLVFSPIAGWNAKEYELVDPGDSEDEDHQSDGDQSDNKGGYE</sequence>
<dbReference type="Proteomes" id="UP000044841">
    <property type="component" value="Unassembled WGS sequence"/>
</dbReference>
<feature type="compositionally biased region" description="Basic and acidic residues" evidence="1">
    <location>
        <begin position="514"/>
        <end position="527"/>
    </location>
</feature>
<accession>A0A0K6FQW6</accession>
<dbReference type="InterPro" id="IPR036047">
    <property type="entry name" value="F-box-like_dom_sf"/>
</dbReference>
<reference evidence="3 4" key="1">
    <citation type="submission" date="2015-07" db="EMBL/GenBank/DDBJ databases">
        <authorList>
            <person name="Noorani M."/>
        </authorList>
    </citation>
    <scope>NUCLEOTIDE SEQUENCE [LARGE SCALE GENOMIC DNA]</scope>
    <source>
        <strain evidence="3">BBA 69670</strain>
    </source>
</reference>
<organism evidence="3 4">
    <name type="scientific">Rhizoctonia solani</name>
    <dbReference type="NCBI Taxonomy" id="456999"/>
    <lineage>
        <taxon>Eukaryota</taxon>
        <taxon>Fungi</taxon>
        <taxon>Dikarya</taxon>
        <taxon>Basidiomycota</taxon>
        <taxon>Agaricomycotina</taxon>
        <taxon>Agaricomycetes</taxon>
        <taxon>Cantharellales</taxon>
        <taxon>Ceratobasidiaceae</taxon>
        <taxon>Rhizoctonia</taxon>
    </lineage>
</organism>
<evidence type="ECO:0000313" key="4">
    <source>
        <dbReference type="Proteomes" id="UP000044841"/>
    </source>
</evidence>
<evidence type="ECO:0000313" key="3">
    <source>
        <dbReference type="EMBL" id="CUA68354.1"/>
    </source>
</evidence>
<proteinExistence type="predicted"/>
<feature type="domain" description="F-box" evidence="2">
    <location>
        <begin position="409"/>
        <end position="448"/>
    </location>
</feature>
<protein>
    <recommendedName>
        <fullName evidence="2">F-box domain-containing protein</fullName>
    </recommendedName>
</protein>
<evidence type="ECO:0000256" key="1">
    <source>
        <dbReference type="SAM" id="MobiDB-lite"/>
    </source>
</evidence>